<dbReference type="SUPFAM" id="SSF48452">
    <property type="entry name" value="TPR-like"/>
    <property type="match status" value="1"/>
</dbReference>
<dbReference type="InterPro" id="IPR011990">
    <property type="entry name" value="TPR-like_helical_dom_sf"/>
</dbReference>
<dbReference type="Proteomes" id="UP000618240">
    <property type="component" value="Unassembled WGS sequence"/>
</dbReference>
<gene>
    <name evidence="1" type="ORF">JI747_012515</name>
</gene>
<dbReference type="Gene3D" id="1.25.40.10">
    <property type="entry name" value="Tetratricopeptide repeat domain"/>
    <property type="match status" value="1"/>
</dbReference>
<proteinExistence type="predicted"/>
<keyword evidence="2" id="KW-1185">Reference proteome</keyword>
<sequence length="145" mass="17429">MPDEAKLAQTGFHKNIGNTKLSLGYYLEARKFNKEYLKQDYYYFEMAGLLFELKKFNFAARFYEKAIELKTEYRLSKALLADSYIHQGQYEKGIKLLDEFLTEEYDNNDIQKDESYLKFLCFNSPLLNNYPKFQNREPDKEYKEL</sequence>
<reference evidence="1 2" key="1">
    <citation type="submission" date="2021-09" db="EMBL/GenBank/DDBJ databases">
        <title>Genome sequencing and assembly of Chryseobacterium sp. RG1.</title>
        <authorList>
            <person name="Chhetri G."/>
        </authorList>
    </citation>
    <scope>NUCLEOTIDE SEQUENCE [LARGE SCALE GENOMIC DNA]</scope>
    <source>
        <strain evidence="1 2">RG1</strain>
    </source>
</reference>
<organism evidence="1 2">
    <name type="scientific">Chryseobacterium tagetis</name>
    <dbReference type="NCBI Taxonomy" id="2801334"/>
    <lineage>
        <taxon>Bacteria</taxon>
        <taxon>Pseudomonadati</taxon>
        <taxon>Bacteroidota</taxon>
        <taxon>Flavobacteriia</taxon>
        <taxon>Flavobacteriales</taxon>
        <taxon>Weeksellaceae</taxon>
        <taxon>Chryseobacterium group</taxon>
        <taxon>Chryseobacterium</taxon>
    </lineage>
</organism>
<dbReference type="EMBL" id="JAERSE020000003">
    <property type="protein sequence ID" value="MCA6068010.1"/>
    <property type="molecule type" value="Genomic_DNA"/>
</dbReference>
<accession>A0ABS8A548</accession>
<evidence type="ECO:0000313" key="2">
    <source>
        <dbReference type="Proteomes" id="UP000618240"/>
    </source>
</evidence>
<comment type="caution">
    <text evidence="1">The sequence shown here is derived from an EMBL/GenBank/DDBJ whole genome shotgun (WGS) entry which is preliminary data.</text>
</comment>
<name>A0ABS8A548_9FLAO</name>
<protein>
    <submittedName>
        <fullName evidence="1">Tetratricopeptide repeat protein</fullName>
    </submittedName>
</protein>
<dbReference type="RefSeq" id="WP_225689181.1">
    <property type="nucleotide sequence ID" value="NZ_JAERSE020000003.1"/>
</dbReference>
<evidence type="ECO:0000313" key="1">
    <source>
        <dbReference type="EMBL" id="MCA6068010.1"/>
    </source>
</evidence>